<organism evidence="2 3">
    <name type="scientific">Talaromyces atroroseus</name>
    <dbReference type="NCBI Taxonomy" id="1441469"/>
    <lineage>
        <taxon>Eukaryota</taxon>
        <taxon>Fungi</taxon>
        <taxon>Dikarya</taxon>
        <taxon>Ascomycota</taxon>
        <taxon>Pezizomycotina</taxon>
        <taxon>Eurotiomycetes</taxon>
        <taxon>Eurotiomycetidae</taxon>
        <taxon>Eurotiales</taxon>
        <taxon>Trichocomaceae</taxon>
        <taxon>Talaromyces</taxon>
        <taxon>Talaromyces sect. Trachyspermi</taxon>
    </lineage>
</organism>
<reference evidence="2 3" key="1">
    <citation type="submission" date="2015-06" db="EMBL/GenBank/DDBJ databases">
        <title>Talaromyces atroroseus IBT 11181 draft genome.</title>
        <authorList>
            <person name="Rasmussen K.B."/>
            <person name="Rasmussen S."/>
            <person name="Petersen B."/>
            <person name="Sicheritz-Ponten T."/>
            <person name="Mortensen U.H."/>
            <person name="Thrane U."/>
        </authorList>
    </citation>
    <scope>NUCLEOTIDE SEQUENCE [LARGE SCALE GENOMIC DNA]</scope>
    <source>
        <strain evidence="2 3">IBT 11181</strain>
    </source>
</reference>
<evidence type="ECO:0000313" key="2">
    <source>
        <dbReference type="EMBL" id="OKL62439.1"/>
    </source>
</evidence>
<dbReference type="PANTHER" id="PTHR28019:SF3">
    <property type="entry name" value="INTEGRAL MEMBRANE PROTEIN (AFU_ORTHOLOGUE AFUA_6G07470)"/>
    <property type="match status" value="1"/>
</dbReference>
<dbReference type="AlphaFoldDB" id="A0A225B358"/>
<keyword evidence="1" id="KW-0812">Transmembrane</keyword>
<dbReference type="InterPro" id="IPR009571">
    <property type="entry name" value="SUR7/Rim9-like_fungi"/>
</dbReference>
<dbReference type="GO" id="GO:0005886">
    <property type="term" value="C:plasma membrane"/>
    <property type="evidence" value="ECO:0007669"/>
    <property type="project" value="InterPro"/>
</dbReference>
<evidence type="ECO:0000256" key="1">
    <source>
        <dbReference type="SAM" id="Phobius"/>
    </source>
</evidence>
<feature type="transmembrane region" description="Helical" evidence="1">
    <location>
        <begin position="68"/>
        <end position="95"/>
    </location>
</feature>
<keyword evidence="1" id="KW-1133">Transmembrane helix</keyword>
<keyword evidence="3" id="KW-1185">Reference proteome</keyword>
<feature type="transmembrane region" description="Helical" evidence="1">
    <location>
        <begin position="40"/>
        <end position="62"/>
    </location>
</feature>
<gene>
    <name evidence="2" type="ORF">UA08_02673</name>
</gene>
<protein>
    <submittedName>
        <fullName evidence="2">Uncharacterized protein</fullName>
    </submittedName>
</protein>
<feature type="transmembrane region" description="Helical" evidence="1">
    <location>
        <begin position="116"/>
        <end position="137"/>
    </location>
</feature>
<evidence type="ECO:0000313" key="3">
    <source>
        <dbReference type="Proteomes" id="UP000214365"/>
    </source>
</evidence>
<proteinExistence type="predicted"/>
<dbReference type="PANTHER" id="PTHR28019">
    <property type="entry name" value="CELL MEMBRANE PROTEIN YLR413W-RELATED"/>
    <property type="match status" value="1"/>
</dbReference>
<dbReference type="GO" id="GO:0031505">
    <property type="term" value="P:fungal-type cell wall organization"/>
    <property type="evidence" value="ECO:0007669"/>
    <property type="project" value="TreeGrafter"/>
</dbReference>
<dbReference type="InterPro" id="IPR052413">
    <property type="entry name" value="SUR7_domain"/>
</dbReference>
<keyword evidence="1" id="KW-0472">Membrane</keyword>
<dbReference type="Pfam" id="PF06687">
    <property type="entry name" value="SUR7"/>
    <property type="match status" value="1"/>
</dbReference>
<dbReference type="OrthoDB" id="4480814at2759"/>
<sequence length="195" mass="20546">MFWFDPEVVWGLNGTGADALFSNGLKKAFNSYHTASKWMCIAYIIALLSTGVELLVGISAIFSRLGSFATSCVAGVSTFFTIAAAITSTTLFATLDITLDSATKEYQIRSTLGTRMLAVTWIAVAFRLPVASSGGLARAASPVNRPAVPTPYLGAGGTHPEGTAYQAPLLSRQAGPQITSSTYEPFRHTGLEDGA</sequence>
<comment type="caution">
    <text evidence="2">The sequence shown here is derived from an EMBL/GenBank/DDBJ whole genome shotgun (WGS) entry which is preliminary data.</text>
</comment>
<dbReference type="GeneID" id="31002428"/>
<dbReference type="Proteomes" id="UP000214365">
    <property type="component" value="Unassembled WGS sequence"/>
</dbReference>
<dbReference type="GO" id="GO:0051285">
    <property type="term" value="C:cell cortex of cell tip"/>
    <property type="evidence" value="ECO:0007669"/>
    <property type="project" value="TreeGrafter"/>
</dbReference>
<accession>A0A225B358</accession>
<dbReference type="RefSeq" id="XP_020122560.1">
    <property type="nucleotide sequence ID" value="XM_020264741.1"/>
</dbReference>
<name>A0A225B358_TALAT</name>
<dbReference type="EMBL" id="LFMY01000003">
    <property type="protein sequence ID" value="OKL62439.1"/>
    <property type="molecule type" value="Genomic_DNA"/>
</dbReference>